<dbReference type="SUPFAM" id="SSF89963">
    <property type="entry name" value="YajQ-like"/>
    <property type="match status" value="2"/>
</dbReference>
<evidence type="ECO:0000313" key="4">
    <source>
        <dbReference type="EMBL" id="BAQ18252.1"/>
    </source>
</evidence>
<dbReference type="Gene3D" id="3.30.70.860">
    <property type="match status" value="1"/>
</dbReference>
<dbReference type="OrthoDB" id="9801447at2"/>
<dbReference type="CDD" id="cd11740">
    <property type="entry name" value="YajQ_like"/>
    <property type="match status" value="1"/>
</dbReference>
<dbReference type="HAMAP" id="MF_00632">
    <property type="entry name" value="UPF0234"/>
    <property type="match status" value="1"/>
</dbReference>
<organism evidence="4 5">
    <name type="scientific">Methyloceanibacter caenitepidi</name>
    <dbReference type="NCBI Taxonomy" id="1384459"/>
    <lineage>
        <taxon>Bacteria</taxon>
        <taxon>Pseudomonadati</taxon>
        <taxon>Pseudomonadota</taxon>
        <taxon>Alphaproteobacteria</taxon>
        <taxon>Hyphomicrobiales</taxon>
        <taxon>Hyphomicrobiaceae</taxon>
        <taxon>Methyloceanibacter</taxon>
    </lineage>
</organism>
<gene>
    <name evidence="4" type="ORF">GL4_2819</name>
</gene>
<dbReference type="HOGENOM" id="CLU_099839_1_0_5"/>
<dbReference type="Proteomes" id="UP000031643">
    <property type="component" value="Chromosome"/>
</dbReference>
<keyword evidence="1 3" id="KW-0547">Nucleotide-binding</keyword>
<evidence type="ECO:0000256" key="2">
    <source>
        <dbReference type="ARBA" id="ARBA00093450"/>
    </source>
</evidence>
<evidence type="ECO:0000256" key="1">
    <source>
        <dbReference type="ARBA" id="ARBA00022741"/>
    </source>
</evidence>
<dbReference type="InterPro" id="IPR036183">
    <property type="entry name" value="YajQ-like_sf"/>
</dbReference>
<dbReference type="GO" id="GO:0005829">
    <property type="term" value="C:cytosol"/>
    <property type="evidence" value="ECO:0007669"/>
    <property type="project" value="TreeGrafter"/>
</dbReference>
<dbReference type="GO" id="GO:0000166">
    <property type="term" value="F:nucleotide binding"/>
    <property type="evidence" value="ECO:0007669"/>
    <property type="project" value="UniProtKB-UniRule"/>
</dbReference>
<dbReference type="RefSeq" id="WP_045370190.1">
    <property type="nucleotide sequence ID" value="NZ_AP014648.1"/>
</dbReference>
<proteinExistence type="inferred from homology"/>
<dbReference type="InterPro" id="IPR007551">
    <property type="entry name" value="YajQ/Smlt4090-like"/>
</dbReference>
<evidence type="ECO:0000313" key="5">
    <source>
        <dbReference type="Proteomes" id="UP000031643"/>
    </source>
</evidence>
<dbReference type="KEGG" id="mcg:GL4_2819"/>
<keyword evidence="5" id="KW-1185">Reference proteome</keyword>
<protein>
    <recommendedName>
        <fullName evidence="3">Nucleotide-binding protein GL4_2819</fullName>
    </recommendedName>
</protein>
<dbReference type="AlphaFoldDB" id="A0A0A8K6V8"/>
<reference evidence="4 5" key="1">
    <citation type="submission" date="2014-09" db="EMBL/GenBank/DDBJ databases">
        <title>Genome sequencing of Methyloceanibacter caenitepidi Gela4.</title>
        <authorList>
            <person name="Takeuchi M."/>
            <person name="Susumu S."/>
            <person name="Kamagata Y."/>
            <person name="Oshima K."/>
            <person name="Hattori M."/>
            <person name="Iwasaki W."/>
        </authorList>
    </citation>
    <scope>NUCLEOTIDE SEQUENCE [LARGE SCALE GENOMIC DNA]</scope>
    <source>
        <strain evidence="4 5">Gela4</strain>
    </source>
</reference>
<evidence type="ECO:0000256" key="3">
    <source>
        <dbReference type="HAMAP-Rule" id="MF_00632"/>
    </source>
</evidence>
<comment type="similarity">
    <text evidence="2 3">Belongs to the YajQ family.</text>
</comment>
<name>A0A0A8K6V8_9HYPH</name>
<dbReference type="NCBIfam" id="NF003819">
    <property type="entry name" value="PRK05412.1"/>
    <property type="match status" value="1"/>
</dbReference>
<sequence length="161" mass="18374">MPSFDIVSKTEMPDVDNALANMTREMSQRYDFKGSNSKIERNEGVIVIHADDDLKLKQMHELLQGHLAKRGIEPGVIDYQAVEKAAGQSVRQNVLLRQGIDKELAKRIVKEVKGSKMKVQVAIQGDELRVTGKKRDDLQEVIQFVKDLKIEQPLQFENFRD</sequence>
<dbReference type="InterPro" id="IPR035571">
    <property type="entry name" value="UPF0234-like_C"/>
</dbReference>
<dbReference type="Gene3D" id="3.30.70.990">
    <property type="entry name" value="YajQ-like, domain 2"/>
    <property type="match status" value="1"/>
</dbReference>
<dbReference type="PANTHER" id="PTHR30476:SF0">
    <property type="entry name" value="UPF0234 PROTEIN YAJQ"/>
    <property type="match status" value="1"/>
</dbReference>
<dbReference type="InterPro" id="IPR035570">
    <property type="entry name" value="UPF0234_N"/>
</dbReference>
<accession>A0A0A8K6V8</accession>
<comment type="function">
    <text evidence="3">Nucleotide-binding protein.</text>
</comment>
<dbReference type="EMBL" id="AP014648">
    <property type="protein sequence ID" value="BAQ18252.1"/>
    <property type="molecule type" value="Genomic_DNA"/>
</dbReference>
<dbReference type="Pfam" id="PF04461">
    <property type="entry name" value="YajQ"/>
    <property type="match status" value="1"/>
</dbReference>
<dbReference type="PANTHER" id="PTHR30476">
    <property type="entry name" value="UPF0234 PROTEIN YAJQ"/>
    <property type="match status" value="1"/>
</dbReference>